<dbReference type="RefSeq" id="WP_008514969.1">
    <property type="nucleotide sequence ID" value="NZ_ACJM01000003.1"/>
</dbReference>
<evidence type="ECO:0000313" key="7">
    <source>
        <dbReference type="EMBL" id="EEG78319.1"/>
    </source>
</evidence>
<gene>
    <name evidence="6" type="primary">xseB</name>
    <name evidence="7" type="ORF">DealDRAFT_0734</name>
</gene>
<proteinExistence type="inferred from homology"/>
<dbReference type="AlphaFoldDB" id="C0GE25"/>
<dbReference type="InterPro" id="IPR037004">
    <property type="entry name" value="Exonuc_VII_ssu_sf"/>
</dbReference>
<evidence type="ECO:0000256" key="3">
    <source>
        <dbReference type="ARBA" id="ARBA00022722"/>
    </source>
</evidence>
<comment type="catalytic activity">
    <reaction evidence="6">
        <text>Exonucleolytic cleavage in either 5'- to 3'- or 3'- to 5'-direction to yield nucleoside 5'-phosphates.</text>
        <dbReference type="EC" id="3.1.11.6"/>
    </reaction>
</comment>
<keyword evidence="3 6" id="KW-0540">Nuclease</keyword>
<keyword evidence="4 6" id="KW-0378">Hydrolase</keyword>
<dbReference type="InterPro" id="IPR003761">
    <property type="entry name" value="Exonuc_VII_S"/>
</dbReference>
<comment type="subcellular location">
    <subcellularLocation>
        <location evidence="6">Cytoplasm</location>
    </subcellularLocation>
</comment>
<comment type="similarity">
    <text evidence="1 6">Belongs to the XseB family.</text>
</comment>
<dbReference type="SUPFAM" id="SSF116842">
    <property type="entry name" value="XseB-like"/>
    <property type="match status" value="1"/>
</dbReference>
<dbReference type="OrthoDB" id="49164at2"/>
<evidence type="ECO:0000313" key="8">
    <source>
        <dbReference type="Proteomes" id="UP000006443"/>
    </source>
</evidence>
<dbReference type="NCBIfam" id="TIGR01280">
    <property type="entry name" value="xseB"/>
    <property type="match status" value="1"/>
</dbReference>
<dbReference type="PANTHER" id="PTHR34137:SF1">
    <property type="entry name" value="EXODEOXYRIBONUCLEASE 7 SMALL SUBUNIT"/>
    <property type="match status" value="1"/>
</dbReference>
<dbReference type="GO" id="GO:0006308">
    <property type="term" value="P:DNA catabolic process"/>
    <property type="evidence" value="ECO:0007669"/>
    <property type="project" value="UniProtKB-UniRule"/>
</dbReference>
<dbReference type="Proteomes" id="UP000006443">
    <property type="component" value="Unassembled WGS sequence"/>
</dbReference>
<keyword evidence="2 6" id="KW-0963">Cytoplasm</keyword>
<evidence type="ECO:0000256" key="4">
    <source>
        <dbReference type="ARBA" id="ARBA00022801"/>
    </source>
</evidence>
<keyword evidence="8" id="KW-1185">Reference proteome</keyword>
<comment type="caution">
    <text evidence="7">The sequence shown here is derived from an EMBL/GenBank/DDBJ whole genome shotgun (WGS) entry which is preliminary data.</text>
</comment>
<dbReference type="EC" id="3.1.11.6" evidence="6"/>
<name>C0GE25_DETAL</name>
<sequence>MSKETLTFEEALQRLEEVLAKLERSDCPLEEALGLFEEGMRLVQKCRGKLADVEGKVSVLLKDSQEFAPFSGEEEQA</sequence>
<accession>C0GE25</accession>
<dbReference type="Pfam" id="PF02609">
    <property type="entry name" value="Exonuc_VII_S"/>
    <property type="match status" value="1"/>
</dbReference>
<evidence type="ECO:0000256" key="5">
    <source>
        <dbReference type="ARBA" id="ARBA00022839"/>
    </source>
</evidence>
<organism evidence="7 8">
    <name type="scientific">Dethiobacter alkaliphilus AHT 1</name>
    <dbReference type="NCBI Taxonomy" id="555088"/>
    <lineage>
        <taxon>Bacteria</taxon>
        <taxon>Bacillati</taxon>
        <taxon>Bacillota</taxon>
        <taxon>Dethiobacteria</taxon>
        <taxon>Dethiobacterales</taxon>
        <taxon>Dethiobacteraceae</taxon>
        <taxon>Dethiobacter</taxon>
    </lineage>
</organism>
<dbReference type="eggNOG" id="COG1722">
    <property type="taxonomic scope" value="Bacteria"/>
</dbReference>
<dbReference type="STRING" id="555088.DealDRAFT_0734"/>
<dbReference type="PANTHER" id="PTHR34137">
    <property type="entry name" value="EXODEOXYRIBONUCLEASE 7 SMALL SUBUNIT"/>
    <property type="match status" value="1"/>
</dbReference>
<dbReference type="GO" id="GO:0008855">
    <property type="term" value="F:exodeoxyribonuclease VII activity"/>
    <property type="evidence" value="ECO:0007669"/>
    <property type="project" value="UniProtKB-UniRule"/>
</dbReference>
<dbReference type="Gene3D" id="1.10.287.1040">
    <property type="entry name" value="Exonuclease VII, small subunit"/>
    <property type="match status" value="1"/>
</dbReference>
<reference evidence="7 8" key="1">
    <citation type="submission" date="2009-02" db="EMBL/GenBank/DDBJ databases">
        <title>Sequencing of the draft genome and assembly of Dethiobacter alkaliphilus AHT 1.</title>
        <authorList>
            <consortium name="US DOE Joint Genome Institute (JGI-PGF)"/>
            <person name="Lucas S."/>
            <person name="Copeland A."/>
            <person name="Lapidus A."/>
            <person name="Glavina del Rio T."/>
            <person name="Dalin E."/>
            <person name="Tice H."/>
            <person name="Bruce D."/>
            <person name="Goodwin L."/>
            <person name="Pitluck S."/>
            <person name="Larimer F."/>
            <person name="Land M.L."/>
            <person name="Hauser L."/>
            <person name="Muyzer G."/>
        </authorList>
    </citation>
    <scope>NUCLEOTIDE SEQUENCE [LARGE SCALE GENOMIC DNA]</scope>
    <source>
        <strain evidence="7 8">AHT 1</strain>
    </source>
</reference>
<evidence type="ECO:0000256" key="2">
    <source>
        <dbReference type="ARBA" id="ARBA00022490"/>
    </source>
</evidence>
<keyword evidence="5 6" id="KW-0269">Exonuclease</keyword>
<comment type="subunit">
    <text evidence="6">Heterooligomer composed of large and small subunits.</text>
</comment>
<dbReference type="EMBL" id="ACJM01000003">
    <property type="protein sequence ID" value="EEG78319.1"/>
    <property type="molecule type" value="Genomic_DNA"/>
</dbReference>
<dbReference type="PIRSF" id="PIRSF006488">
    <property type="entry name" value="Exonuc_VII_S"/>
    <property type="match status" value="1"/>
</dbReference>
<dbReference type="HAMAP" id="MF_00337">
    <property type="entry name" value="Exonuc_7_S"/>
    <property type="match status" value="1"/>
</dbReference>
<dbReference type="GO" id="GO:0005829">
    <property type="term" value="C:cytosol"/>
    <property type="evidence" value="ECO:0007669"/>
    <property type="project" value="TreeGrafter"/>
</dbReference>
<dbReference type="GO" id="GO:0009318">
    <property type="term" value="C:exodeoxyribonuclease VII complex"/>
    <property type="evidence" value="ECO:0007669"/>
    <property type="project" value="UniProtKB-UniRule"/>
</dbReference>
<comment type="function">
    <text evidence="6">Bidirectionally degrades single-stranded DNA into large acid-insoluble oligonucleotides, which are then degraded further into small acid-soluble oligonucleotides.</text>
</comment>
<evidence type="ECO:0000256" key="6">
    <source>
        <dbReference type="HAMAP-Rule" id="MF_00337"/>
    </source>
</evidence>
<protein>
    <recommendedName>
        <fullName evidence="6">Exodeoxyribonuclease 7 small subunit</fullName>
        <ecNumber evidence="6">3.1.11.6</ecNumber>
    </recommendedName>
    <alternativeName>
        <fullName evidence="6">Exodeoxyribonuclease VII small subunit</fullName>
        <shortName evidence="6">Exonuclease VII small subunit</shortName>
    </alternativeName>
</protein>
<evidence type="ECO:0000256" key="1">
    <source>
        <dbReference type="ARBA" id="ARBA00009998"/>
    </source>
</evidence>